<keyword evidence="8 11" id="KW-1133">Transmembrane helix</keyword>
<keyword evidence="4 11" id="KW-0812">Transmembrane</keyword>
<comment type="function">
    <text evidence="11">Part of the high-affinity ATP-driven potassium transport (or Kdp) system, which catalyzes the hydrolysis of ATP coupled with the electrogenic transport of potassium into the cytoplasm. This subunit acts as a catalytic chaperone that increases the ATP-binding affinity of the ATP-hydrolyzing subunit KdpB by the formation of a transient KdpB/KdpC/ATP ternary complex.</text>
</comment>
<keyword evidence="9 11" id="KW-0406">Ion transport</keyword>
<dbReference type="Pfam" id="PF02669">
    <property type="entry name" value="KdpC"/>
    <property type="match status" value="1"/>
</dbReference>
<keyword evidence="10 11" id="KW-0472">Membrane</keyword>
<dbReference type="InterPro" id="IPR003820">
    <property type="entry name" value="KdpC"/>
</dbReference>
<keyword evidence="1 11" id="KW-0813">Transport</keyword>
<name>A0ABT4Q9K6_9BACL</name>
<keyword evidence="7 11" id="KW-0630">Potassium</keyword>
<comment type="caution">
    <text evidence="12">The sequence shown here is derived from an EMBL/GenBank/DDBJ whole genome shotgun (WGS) entry which is preliminary data.</text>
</comment>
<keyword evidence="6 11" id="KW-0067">ATP-binding</keyword>
<keyword evidence="5 11" id="KW-0547">Nucleotide-binding</keyword>
<evidence type="ECO:0000256" key="6">
    <source>
        <dbReference type="ARBA" id="ARBA00022840"/>
    </source>
</evidence>
<dbReference type="PANTHER" id="PTHR30042">
    <property type="entry name" value="POTASSIUM-TRANSPORTING ATPASE C CHAIN"/>
    <property type="match status" value="1"/>
</dbReference>
<dbReference type="PIRSF" id="PIRSF001296">
    <property type="entry name" value="K_ATPase_KdpC"/>
    <property type="match status" value="1"/>
</dbReference>
<keyword evidence="3 11" id="KW-0633">Potassium transport</keyword>
<evidence type="ECO:0000313" key="13">
    <source>
        <dbReference type="Proteomes" id="UP001527882"/>
    </source>
</evidence>
<evidence type="ECO:0000313" key="12">
    <source>
        <dbReference type="EMBL" id="MCZ8513557.1"/>
    </source>
</evidence>
<evidence type="ECO:0000256" key="5">
    <source>
        <dbReference type="ARBA" id="ARBA00022741"/>
    </source>
</evidence>
<evidence type="ECO:0000256" key="8">
    <source>
        <dbReference type="ARBA" id="ARBA00022989"/>
    </source>
</evidence>
<proteinExistence type="inferred from homology"/>
<gene>
    <name evidence="11 12" type="primary">kdpC</name>
    <name evidence="12" type="ORF">O9H85_14160</name>
</gene>
<evidence type="ECO:0000256" key="9">
    <source>
        <dbReference type="ARBA" id="ARBA00023065"/>
    </source>
</evidence>
<comment type="subcellular location">
    <subcellularLocation>
        <location evidence="11">Cell membrane</location>
        <topology evidence="11">Single-pass membrane protein</topology>
    </subcellularLocation>
</comment>
<sequence>MKMILTAIRVSVVLMLICGLIYPLVTTGFAQVMFPNQANGSLIEKNGTVIGSELLAQNFESPKLFHPRASAAKYDPTASAGSNTAVASDDYVKSVADQIDALKKENPNLKDIPADLVTGSGSGFDPDLSPEAAKAQVPRVSGETGMSEKALNQLIDSVTKNRQLGVFGEPRVNVMQLNLELLKQIKL</sequence>
<protein>
    <recommendedName>
        <fullName evidence="11">Potassium-transporting ATPase KdpC subunit</fullName>
    </recommendedName>
    <alternativeName>
        <fullName evidence="11">ATP phosphohydrolase [potassium-transporting] C chain</fullName>
    </alternativeName>
    <alternativeName>
        <fullName evidence="11">Potassium-binding and translocating subunit C</fullName>
    </alternativeName>
    <alternativeName>
        <fullName evidence="11">Potassium-translocating ATPase C chain</fullName>
    </alternativeName>
</protein>
<dbReference type="NCBIfam" id="TIGR00681">
    <property type="entry name" value="kdpC"/>
    <property type="match status" value="1"/>
</dbReference>
<evidence type="ECO:0000256" key="1">
    <source>
        <dbReference type="ARBA" id="ARBA00022448"/>
    </source>
</evidence>
<comment type="similarity">
    <text evidence="11">Belongs to the KdpC family.</text>
</comment>
<reference evidence="12 13" key="1">
    <citation type="submission" date="2022-12" db="EMBL/GenBank/DDBJ databases">
        <title>Draft genome sequence of Paenibacillus sp. dW9.</title>
        <authorList>
            <person name="Choi E.-W."/>
            <person name="Kim D.-U."/>
        </authorList>
    </citation>
    <scope>NUCLEOTIDE SEQUENCE [LARGE SCALE GENOMIC DNA]</scope>
    <source>
        <strain evidence="13">dW9</strain>
    </source>
</reference>
<organism evidence="12 13">
    <name type="scientific">Paenibacillus gyeongsangnamensis</name>
    <dbReference type="NCBI Taxonomy" id="3388067"/>
    <lineage>
        <taxon>Bacteria</taxon>
        <taxon>Bacillati</taxon>
        <taxon>Bacillota</taxon>
        <taxon>Bacilli</taxon>
        <taxon>Bacillales</taxon>
        <taxon>Paenibacillaceae</taxon>
        <taxon>Paenibacillus</taxon>
    </lineage>
</organism>
<keyword evidence="13" id="KW-1185">Reference proteome</keyword>
<dbReference type="HAMAP" id="MF_00276">
    <property type="entry name" value="KdpC"/>
    <property type="match status" value="1"/>
</dbReference>
<evidence type="ECO:0000256" key="2">
    <source>
        <dbReference type="ARBA" id="ARBA00022475"/>
    </source>
</evidence>
<dbReference type="RefSeq" id="WP_269882075.1">
    <property type="nucleotide sequence ID" value="NZ_JAQAGZ010000008.1"/>
</dbReference>
<evidence type="ECO:0000256" key="7">
    <source>
        <dbReference type="ARBA" id="ARBA00022958"/>
    </source>
</evidence>
<evidence type="ECO:0000256" key="4">
    <source>
        <dbReference type="ARBA" id="ARBA00022692"/>
    </source>
</evidence>
<accession>A0ABT4Q9K6</accession>
<dbReference type="Proteomes" id="UP001527882">
    <property type="component" value="Unassembled WGS sequence"/>
</dbReference>
<evidence type="ECO:0000256" key="11">
    <source>
        <dbReference type="HAMAP-Rule" id="MF_00276"/>
    </source>
</evidence>
<dbReference type="NCBIfam" id="NF001454">
    <property type="entry name" value="PRK00315.1"/>
    <property type="match status" value="1"/>
</dbReference>
<dbReference type="EMBL" id="JAQAGZ010000008">
    <property type="protein sequence ID" value="MCZ8513557.1"/>
    <property type="molecule type" value="Genomic_DNA"/>
</dbReference>
<comment type="subunit">
    <text evidence="11">The system is composed of three essential subunits: KdpA, KdpB and KdpC.</text>
</comment>
<evidence type="ECO:0000256" key="10">
    <source>
        <dbReference type="ARBA" id="ARBA00023136"/>
    </source>
</evidence>
<dbReference type="PANTHER" id="PTHR30042:SF2">
    <property type="entry name" value="POTASSIUM-TRANSPORTING ATPASE KDPC SUBUNIT"/>
    <property type="match status" value="1"/>
</dbReference>
<keyword evidence="2 11" id="KW-1003">Cell membrane</keyword>
<evidence type="ECO:0000256" key="3">
    <source>
        <dbReference type="ARBA" id="ARBA00022538"/>
    </source>
</evidence>